<gene>
    <name evidence="2" type="ORF">F0460_13280</name>
</gene>
<keyword evidence="1" id="KW-0175">Coiled coil</keyword>
<sequence length="111" mass="13474">MKKLFILVPILFFGLKPYQQPISNKQATDSLTPFQKDTLVLSIINTETEIQANISQQLDNRKQQLQNEKYRLLNEIKRIQQRKKEQRRKHQEKRELEEMIKYLEKYENRGL</sequence>
<dbReference type="AlphaFoldDB" id="A0A5M6CCM0"/>
<proteinExistence type="predicted"/>
<organism evidence="2 3">
    <name type="scientific">Paenimyroides baculatum</name>
    <dbReference type="NCBI Taxonomy" id="2608000"/>
    <lineage>
        <taxon>Bacteria</taxon>
        <taxon>Pseudomonadati</taxon>
        <taxon>Bacteroidota</taxon>
        <taxon>Flavobacteriia</taxon>
        <taxon>Flavobacteriales</taxon>
        <taxon>Flavobacteriaceae</taxon>
        <taxon>Paenimyroides</taxon>
    </lineage>
</organism>
<accession>A0A5M6CCM0</accession>
<reference evidence="2 3" key="1">
    <citation type="submission" date="2019-09" db="EMBL/GenBank/DDBJ databases">
        <title>Genome sequence and assembly of Flavobacterium sp.</title>
        <authorList>
            <person name="Chhetri G."/>
        </authorList>
    </citation>
    <scope>NUCLEOTIDE SEQUENCE [LARGE SCALE GENOMIC DNA]</scope>
    <source>
        <strain evidence="2 3">SNL9</strain>
    </source>
</reference>
<evidence type="ECO:0000256" key="1">
    <source>
        <dbReference type="SAM" id="Coils"/>
    </source>
</evidence>
<evidence type="ECO:0000313" key="3">
    <source>
        <dbReference type="Proteomes" id="UP000325141"/>
    </source>
</evidence>
<protein>
    <submittedName>
        <fullName evidence="2">Uncharacterized protein</fullName>
    </submittedName>
</protein>
<dbReference type="EMBL" id="VWSG01000011">
    <property type="protein sequence ID" value="KAA5532811.1"/>
    <property type="molecule type" value="Genomic_DNA"/>
</dbReference>
<name>A0A5M6CCM0_9FLAO</name>
<dbReference type="Proteomes" id="UP000325141">
    <property type="component" value="Unassembled WGS sequence"/>
</dbReference>
<dbReference type="RefSeq" id="WP_150014039.1">
    <property type="nucleotide sequence ID" value="NZ_VWSG01000011.1"/>
</dbReference>
<feature type="coiled-coil region" evidence="1">
    <location>
        <begin position="55"/>
        <end position="109"/>
    </location>
</feature>
<keyword evidence="3" id="KW-1185">Reference proteome</keyword>
<evidence type="ECO:0000313" key="2">
    <source>
        <dbReference type="EMBL" id="KAA5532811.1"/>
    </source>
</evidence>
<comment type="caution">
    <text evidence="2">The sequence shown here is derived from an EMBL/GenBank/DDBJ whole genome shotgun (WGS) entry which is preliminary data.</text>
</comment>